<dbReference type="InterPro" id="IPR001466">
    <property type="entry name" value="Beta-lactam-related"/>
</dbReference>
<keyword evidence="5" id="KW-1185">Reference proteome</keyword>
<dbReference type="KEGG" id="oaa:100088056"/>
<evidence type="ECO:0000313" key="5">
    <source>
        <dbReference type="Proteomes" id="UP000002279"/>
    </source>
</evidence>
<dbReference type="STRING" id="9258.ENSOANP00000030274"/>
<dbReference type="GeneTree" id="ENSGT00450000040404"/>
<keyword evidence="2" id="KW-0812">Transmembrane</keyword>
<dbReference type="CTD" id="646262"/>
<reference evidence="4" key="3">
    <citation type="submission" date="2025-09" db="UniProtKB">
        <authorList>
            <consortium name="Ensembl"/>
        </authorList>
    </citation>
    <scope>IDENTIFICATION</scope>
    <source>
        <strain evidence="4">Glennie</strain>
    </source>
</reference>
<protein>
    <submittedName>
        <fullName evidence="4">Lactamase beta like 1</fullName>
    </submittedName>
</protein>
<evidence type="ECO:0000256" key="1">
    <source>
        <dbReference type="ARBA" id="ARBA00038473"/>
    </source>
</evidence>
<organism evidence="4 5">
    <name type="scientific">Ornithorhynchus anatinus</name>
    <name type="common">Duckbill platypus</name>
    <dbReference type="NCBI Taxonomy" id="9258"/>
    <lineage>
        <taxon>Eukaryota</taxon>
        <taxon>Metazoa</taxon>
        <taxon>Chordata</taxon>
        <taxon>Craniata</taxon>
        <taxon>Vertebrata</taxon>
        <taxon>Euteleostomi</taxon>
        <taxon>Mammalia</taxon>
        <taxon>Monotremata</taxon>
        <taxon>Ornithorhynchidae</taxon>
        <taxon>Ornithorhynchus</taxon>
    </lineage>
</organism>
<keyword evidence="2" id="KW-1133">Transmembrane helix</keyword>
<feature type="transmembrane region" description="Helical" evidence="2">
    <location>
        <begin position="20"/>
        <end position="42"/>
    </location>
</feature>
<dbReference type="FunCoup" id="K7E9R7">
    <property type="interactions" value="2"/>
</dbReference>
<reference evidence="4 5" key="1">
    <citation type="journal article" date="2008" name="Nature">
        <title>Genome analysis of the platypus reveals unique signatures of evolution.</title>
        <authorList>
            <person name="Warren W.C."/>
            <person name="Hillier L.W."/>
            <person name="Marshall Graves J.A."/>
            <person name="Birney E."/>
            <person name="Ponting C.P."/>
            <person name="Grutzner F."/>
            <person name="Belov K."/>
            <person name="Miller W."/>
            <person name="Clarke L."/>
            <person name="Chinwalla A.T."/>
            <person name="Yang S.P."/>
            <person name="Heger A."/>
            <person name="Locke D.P."/>
            <person name="Miethke P."/>
            <person name="Waters P.D."/>
            <person name="Veyrunes F."/>
            <person name="Fulton L."/>
            <person name="Fulton B."/>
            <person name="Graves T."/>
            <person name="Wallis J."/>
            <person name="Puente X.S."/>
            <person name="Lopez-Otin C."/>
            <person name="Ordonez G.R."/>
            <person name="Eichler E.E."/>
            <person name="Chen L."/>
            <person name="Cheng Z."/>
            <person name="Deakin J.E."/>
            <person name="Alsop A."/>
            <person name="Thompson K."/>
            <person name="Kirby P."/>
            <person name="Papenfuss A.T."/>
            <person name="Wakefield M.J."/>
            <person name="Olender T."/>
            <person name="Lancet D."/>
            <person name="Huttley G.A."/>
            <person name="Smit A.F."/>
            <person name="Pask A."/>
            <person name="Temple-Smith P."/>
            <person name="Batzer M.A."/>
            <person name="Walker J.A."/>
            <person name="Konkel M.K."/>
            <person name="Harris R.S."/>
            <person name="Whittington C.M."/>
            <person name="Wong E.S."/>
            <person name="Gemmell N.J."/>
            <person name="Buschiazzo E."/>
            <person name="Vargas Jentzsch I.M."/>
            <person name="Merkel A."/>
            <person name="Schmitz J."/>
            <person name="Zemann A."/>
            <person name="Churakov G."/>
            <person name="Kriegs J.O."/>
            <person name="Brosius J."/>
            <person name="Murchison E.P."/>
            <person name="Sachidanandam R."/>
            <person name="Smith C."/>
            <person name="Hannon G.J."/>
            <person name="Tsend-Ayush E."/>
            <person name="McMillan D."/>
            <person name="Attenborough R."/>
            <person name="Rens W."/>
            <person name="Ferguson-Smith M."/>
            <person name="Lefevre C.M."/>
            <person name="Sharp J.A."/>
            <person name="Nicholas K.R."/>
            <person name="Ray D.A."/>
            <person name="Kube M."/>
            <person name="Reinhardt R."/>
            <person name="Pringle T.H."/>
            <person name="Taylor J."/>
            <person name="Jones R.C."/>
            <person name="Nixon B."/>
            <person name="Dacheux J.L."/>
            <person name="Niwa H."/>
            <person name="Sekita Y."/>
            <person name="Huang X."/>
            <person name="Stark A."/>
            <person name="Kheradpour P."/>
            <person name="Kellis M."/>
            <person name="Flicek P."/>
            <person name="Chen Y."/>
            <person name="Webber C."/>
            <person name="Hardison R."/>
            <person name="Nelson J."/>
            <person name="Hallsworth-Pepin K."/>
            <person name="Delehaunty K."/>
            <person name="Markovic C."/>
            <person name="Minx P."/>
            <person name="Feng Y."/>
            <person name="Kremitzki C."/>
            <person name="Mitreva M."/>
            <person name="Glasscock J."/>
            <person name="Wylie T."/>
            <person name="Wohldmann P."/>
            <person name="Thiru P."/>
            <person name="Nhan M.N."/>
            <person name="Pohl C.S."/>
            <person name="Smith S.M."/>
            <person name="Hou S."/>
            <person name="Nefedov M."/>
            <person name="de Jong P.J."/>
            <person name="Renfree M.B."/>
            <person name="Mardis E.R."/>
            <person name="Wilson R.K."/>
        </authorList>
    </citation>
    <scope>NUCLEOTIDE SEQUENCE [LARGE SCALE GENOMIC DNA]</scope>
    <source>
        <strain evidence="4 5">Glennie</strain>
    </source>
</reference>
<dbReference type="InParanoid" id="K7E9R7"/>
<dbReference type="HOGENOM" id="CLU_091197_0_0_1"/>
<dbReference type="SUPFAM" id="SSF56601">
    <property type="entry name" value="beta-lactamase/transpeptidase-like"/>
    <property type="match status" value="1"/>
</dbReference>
<dbReference type="GeneID" id="100088056"/>
<reference evidence="4" key="2">
    <citation type="submission" date="2025-08" db="UniProtKB">
        <authorList>
            <consortium name="Ensembl"/>
        </authorList>
    </citation>
    <scope>IDENTIFICATION</scope>
    <source>
        <strain evidence="4">Glennie</strain>
    </source>
</reference>
<dbReference type="OrthoDB" id="5946976at2759"/>
<dbReference type="Bgee" id="ENSOANG00000032073">
    <property type="expression patterns" value="Expressed in cerebellum"/>
</dbReference>
<sequence>MDRSWADRGPRLLTVQGRWLPVASCGFFLLSIIMTGCFLWQYQIPKLEPSLSGKGATPATVRMCPRYPEPVPLDHPLPILRKALEKVDEVLCQASEAGPSPGHTAISAIVTYNDTVLWTGNFGKKNSSDPSSGPPNEYTVYRIASVSKLFPTLMLYRLWEEGKVRSLDDPLELYAQSFSIKNPLGDSRDPGPRVSADGLGFRPLQPSPVTLRRMASQLSGLPRRLRSTTLLWQGTTQDALALLRDDVLVADPGTSCHYSNVAFSLLAHVLADHAADGDFQRWVSEHVLGPLGMEDTGFDLTAPIRARMAAGFYAGGSPAPLYDLGWYRPSGQMFSTAADLAKLAMAFLGSSPRRRLLAPDTVKTMLTPLLECSGGYFAQQTGTPWEVNEQRGYRVVRKDGDLDGYAATFSLVPRLRLGLVVLQAGPRTPGEDPVTRAFDALIPAMETAFHEAGRHLEPPPSPAPYVGYYTFSNLTFYEILVGPGGVLHLRQFGPRLERLVPAPYRTLRLHHLAERVFQLAFDGTFPCSLPLDPAAGAVGAASLSLESQDRQLCNFYPFDHQGLSPGFDAPGLNTYQVLRLSRKPIFPA</sequence>
<evidence type="ECO:0000256" key="2">
    <source>
        <dbReference type="SAM" id="Phobius"/>
    </source>
</evidence>
<gene>
    <name evidence="4" type="primary">LACTBL1</name>
</gene>
<keyword evidence="2" id="KW-0472">Membrane</keyword>
<dbReference type="Proteomes" id="UP000002279">
    <property type="component" value="Chromosome 5"/>
</dbReference>
<dbReference type="OMA" id="NDTILWT"/>
<dbReference type="eggNOG" id="ENOG502R2HC">
    <property type="taxonomic scope" value="Eukaryota"/>
</dbReference>
<dbReference type="PANTHER" id="PTHR22935">
    <property type="entry name" value="PENICILLIN-BINDING PROTEIN"/>
    <property type="match status" value="1"/>
</dbReference>
<accession>K7E9R7</accession>
<dbReference type="RefSeq" id="XP_028922027.1">
    <property type="nucleotide sequence ID" value="XM_029066194.2"/>
</dbReference>
<dbReference type="InterPro" id="IPR012338">
    <property type="entry name" value="Beta-lactam/transpept-like"/>
</dbReference>
<comment type="similarity">
    <text evidence="1">Belongs to the beta-lactamase family.</text>
</comment>
<dbReference type="Pfam" id="PF00144">
    <property type="entry name" value="Beta-lactamase"/>
    <property type="match status" value="1"/>
</dbReference>
<dbReference type="InterPro" id="IPR051478">
    <property type="entry name" value="Beta-lactamase-like_AB/R"/>
</dbReference>
<dbReference type="Gene3D" id="3.40.710.10">
    <property type="entry name" value="DD-peptidase/beta-lactamase superfamily"/>
    <property type="match status" value="1"/>
</dbReference>
<dbReference type="AlphaFoldDB" id="K7E9R7"/>
<evidence type="ECO:0000313" key="4">
    <source>
        <dbReference type="Ensembl" id="ENSOANP00000030274.2"/>
    </source>
</evidence>
<feature type="domain" description="Beta-lactamase-related" evidence="3">
    <location>
        <begin position="105"/>
        <end position="441"/>
    </location>
</feature>
<proteinExistence type="inferred from homology"/>
<evidence type="ECO:0000259" key="3">
    <source>
        <dbReference type="Pfam" id="PF00144"/>
    </source>
</evidence>
<dbReference type="PANTHER" id="PTHR22935:SF95">
    <property type="entry name" value="BETA-LACTAMASE-LIKE 1-RELATED"/>
    <property type="match status" value="1"/>
</dbReference>
<dbReference type="Ensembl" id="ENSOANT00000039515.2">
    <property type="protein sequence ID" value="ENSOANP00000030274.2"/>
    <property type="gene ID" value="ENSOANG00000032073.2"/>
</dbReference>
<name>K7E9R7_ORNAN</name>